<keyword evidence="7" id="KW-0347">Helicase</keyword>
<feature type="compositionally biased region" description="Acidic residues" evidence="12">
    <location>
        <begin position="60"/>
        <end position="71"/>
    </location>
</feature>
<protein>
    <submittedName>
        <fullName evidence="15">DNA recombination and repair protein Rad54B</fullName>
    </submittedName>
</protein>
<comment type="caution">
    <text evidence="15">The sequence shown here is derived from an EMBL/GenBank/DDBJ whole genome shotgun (WGS) entry which is preliminary data.</text>
</comment>
<dbReference type="InterPro" id="IPR049730">
    <property type="entry name" value="SNF2/RAD54-like_C"/>
</dbReference>
<keyword evidence="6" id="KW-0378">Hydrolase</keyword>
<evidence type="ECO:0000256" key="8">
    <source>
        <dbReference type="ARBA" id="ARBA00022840"/>
    </source>
</evidence>
<comment type="subcellular location">
    <subcellularLocation>
        <location evidence="1">Nucleus</location>
    </subcellularLocation>
</comment>
<evidence type="ECO:0000259" key="14">
    <source>
        <dbReference type="PROSITE" id="PS51194"/>
    </source>
</evidence>
<dbReference type="GO" id="GO:0004386">
    <property type="term" value="F:helicase activity"/>
    <property type="evidence" value="ECO:0007669"/>
    <property type="project" value="UniProtKB-KW"/>
</dbReference>
<dbReference type="Gene3D" id="1.20.120.850">
    <property type="entry name" value="SWI2/SNF2 ATPases, N-terminal domain"/>
    <property type="match status" value="1"/>
</dbReference>
<dbReference type="InterPro" id="IPR013967">
    <property type="entry name" value="Rad54_N"/>
</dbReference>
<evidence type="ECO:0000256" key="2">
    <source>
        <dbReference type="ARBA" id="ARBA00007025"/>
    </source>
</evidence>
<evidence type="ECO:0000256" key="5">
    <source>
        <dbReference type="ARBA" id="ARBA00022763"/>
    </source>
</evidence>
<dbReference type="GO" id="GO:0007131">
    <property type="term" value="P:reciprocal meiotic recombination"/>
    <property type="evidence" value="ECO:0007669"/>
    <property type="project" value="TreeGrafter"/>
</dbReference>
<dbReference type="AlphaFoldDB" id="A0AAD9FSW2"/>
<dbReference type="Gene3D" id="3.40.50.10810">
    <property type="entry name" value="Tandem AAA-ATPase domain"/>
    <property type="match status" value="1"/>
</dbReference>
<dbReference type="GO" id="GO:0005524">
    <property type="term" value="F:ATP binding"/>
    <property type="evidence" value="ECO:0007669"/>
    <property type="project" value="UniProtKB-KW"/>
</dbReference>
<feature type="domain" description="Helicase C-terminal" evidence="14">
    <location>
        <begin position="580"/>
        <end position="737"/>
    </location>
</feature>
<dbReference type="PROSITE" id="PS51194">
    <property type="entry name" value="HELICASE_CTER"/>
    <property type="match status" value="1"/>
</dbReference>
<dbReference type="InterPro" id="IPR000330">
    <property type="entry name" value="SNF2_N"/>
</dbReference>
<evidence type="ECO:0000256" key="1">
    <source>
        <dbReference type="ARBA" id="ARBA00004123"/>
    </source>
</evidence>
<evidence type="ECO:0000256" key="4">
    <source>
        <dbReference type="ARBA" id="ARBA00022741"/>
    </source>
</evidence>
<dbReference type="PROSITE" id="PS51192">
    <property type="entry name" value="HELICASE_ATP_BIND_1"/>
    <property type="match status" value="1"/>
</dbReference>
<dbReference type="Proteomes" id="UP001182556">
    <property type="component" value="Unassembled WGS sequence"/>
</dbReference>
<gene>
    <name evidence="15" type="ORF">DB88DRAFT_484279</name>
</gene>
<dbReference type="GO" id="GO:0016817">
    <property type="term" value="F:hydrolase activity, acting on acid anhydrides"/>
    <property type="evidence" value="ECO:0007669"/>
    <property type="project" value="InterPro"/>
</dbReference>
<keyword evidence="8" id="KW-0067">ATP-binding</keyword>
<dbReference type="GO" id="GO:0015616">
    <property type="term" value="F:DNA translocase activity"/>
    <property type="evidence" value="ECO:0007669"/>
    <property type="project" value="TreeGrafter"/>
</dbReference>
<dbReference type="CDD" id="cd18793">
    <property type="entry name" value="SF2_C_SNF"/>
    <property type="match status" value="1"/>
</dbReference>
<dbReference type="PANTHER" id="PTHR45629:SF7">
    <property type="entry name" value="DNA EXCISION REPAIR PROTEIN ERCC-6-RELATED"/>
    <property type="match status" value="1"/>
</dbReference>
<feature type="compositionally biased region" description="Polar residues" evidence="12">
    <location>
        <begin position="8"/>
        <end position="21"/>
    </location>
</feature>
<keyword evidence="3" id="KW-0597">Phosphoprotein</keyword>
<proteinExistence type="inferred from homology"/>
<feature type="domain" description="Helicase ATP-binding" evidence="13">
    <location>
        <begin position="250"/>
        <end position="428"/>
    </location>
</feature>
<organism evidence="15 16">
    <name type="scientific">Papiliotrema laurentii</name>
    <name type="common">Cryptococcus laurentii</name>
    <dbReference type="NCBI Taxonomy" id="5418"/>
    <lineage>
        <taxon>Eukaryota</taxon>
        <taxon>Fungi</taxon>
        <taxon>Dikarya</taxon>
        <taxon>Basidiomycota</taxon>
        <taxon>Agaricomycotina</taxon>
        <taxon>Tremellomycetes</taxon>
        <taxon>Tremellales</taxon>
        <taxon>Rhynchogastremaceae</taxon>
        <taxon>Papiliotrema</taxon>
    </lineage>
</organism>
<dbReference type="InterPro" id="IPR050496">
    <property type="entry name" value="SNF2_RAD54_helicase_repair"/>
</dbReference>
<accession>A0AAD9FSW2</accession>
<dbReference type="SUPFAM" id="SSF52540">
    <property type="entry name" value="P-loop containing nucleoside triphosphate hydrolases"/>
    <property type="match status" value="2"/>
</dbReference>
<evidence type="ECO:0000256" key="3">
    <source>
        <dbReference type="ARBA" id="ARBA00022553"/>
    </source>
</evidence>
<evidence type="ECO:0000313" key="16">
    <source>
        <dbReference type="Proteomes" id="UP001182556"/>
    </source>
</evidence>
<feature type="region of interest" description="Disordered" evidence="12">
    <location>
        <begin position="1"/>
        <end position="87"/>
    </location>
</feature>
<dbReference type="FunFam" id="3.40.50.300:FF:000332">
    <property type="entry name" value="DNA repair and recombination protein RAD54-like"/>
    <property type="match status" value="1"/>
</dbReference>
<dbReference type="EMBL" id="JAODAN010000003">
    <property type="protein sequence ID" value="KAK1925548.1"/>
    <property type="molecule type" value="Genomic_DNA"/>
</dbReference>
<dbReference type="Gene3D" id="3.40.50.300">
    <property type="entry name" value="P-loop containing nucleotide triphosphate hydrolases"/>
    <property type="match status" value="1"/>
</dbReference>
<evidence type="ECO:0000256" key="12">
    <source>
        <dbReference type="SAM" id="MobiDB-lite"/>
    </source>
</evidence>
<dbReference type="InterPro" id="IPR001650">
    <property type="entry name" value="Helicase_C-like"/>
</dbReference>
<dbReference type="InterPro" id="IPR038718">
    <property type="entry name" value="SNF2-like_sf"/>
</dbReference>
<evidence type="ECO:0000256" key="11">
    <source>
        <dbReference type="ARBA" id="ARBA00023242"/>
    </source>
</evidence>
<dbReference type="Pfam" id="PF00176">
    <property type="entry name" value="SNF2-rel_dom"/>
    <property type="match status" value="1"/>
</dbReference>
<reference evidence="15" key="1">
    <citation type="submission" date="2023-02" db="EMBL/GenBank/DDBJ databases">
        <title>Identification and recombinant expression of a fungal hydrolase from Papiliotrema laurentii that hydrolyzes apple cutin and clears colloidal polyester polyurethane.</title>
        <authorList>
            <consortium name="DOE Joint Genome Institute"/>
            <person name="Roman V.A."/>
            <person name="Bojanowski C."/>
            <person name="Crable B.R."/>
            <person name="Wagner D.N."/>
            <person name="Hung C.S."/>
            <person name="Nadeau L.J."/>
            <person name="Schratz L."/>
            <person name="Haridas S."/>
            <person name="Pangilinan J."/>
            <person name="Lipzen A."/>
            <person name="Na H."/>
            <person name="Yan M."/>
            <person name="Ng V."/>
            <person name="Grigoriev I.V."/>
            <person name="Spatafora J.W."/>
            <person name="Barlow D."/>
            <person name="Biffinger J."/>
            <person name="Kelley-Loughnane N."/>
            <person name="Varaljay V.A."/>
            <person name="Crookes-Goodson W.J."/>
        </authorList>
    </citation>
    <scope>NUCLEOTIDE SEQUENCE</scope>
    <source>
        <strain evidence="15">5307AH</strain>
    </source>
</reference>
<dbReference type="SMART" id="SM00490">
    <property type="entry name" value="HELICc"/>
    <property type="match status" value="1"/>
</dbReference>
<dbReference type="GO" id="GO:0045003">
    <property type="term" value="P:double-strand break repair via synthesis-dependent strand annealing"/>
    <property type="evidence" value="ECO:0007669"/>
    <property type="project" value="TreeGrafter"/>
</dbReference>
<dbReference type="GO" id="GO:0005634">
    <property type="term" value="C:nucleus"/>
    <property type="evidence" value="ECO:0007669"/>
    <property type="project" value="UniProtKB-SubCell"/>
</dbReference>
<dbReference type="FunFam" id="3.40.50.10810:FF:000010">
    <property type="entry name" value="DNA repair and recombination protein RAD54-like"/>
    <property type="match status" value="1"/>
</dbReference>
<dbReference type="Pfam" id="PF00271">
    <property type="entry name" value="Helicase_C"/>
    <property type="match status" value="1"/>
</dbReference>
<keyword evidence="11" id="KW-0539">Nucleus</keyword>
<evidence type="ECO:0000256" key="7">
    <source>
        <dbReference type="ARBA" id="ARBA00022806"/>
    </source>
</evidence>
<keyword evidence="5" id="KW-0227">DNA damage</keyword>
<evidence type="ECO:0000256" key="10">
    <source>
        <dbReference type="ARBA" id="ARBA00023204"/>
    </source>
</evidence>
<dbReference type="PANTHER" id="PTHR45629">
    <property type="entry name" value="SNF2/RAD54 FAMILY MEMBER"/>
    <property type="match status" value="1"/>
</dbReference>
<keyword evidence="10" id="KW-0234">DNA repair</keyword>
<dbReference type="SMART" id="SM00487">
    <property type="entry name" value="DEXDc"/>
    <property type="match status" value="1"/>
</dbReference>
<comment type="similarity">
    <text evidence="2">Belongs to the SNF2/RAD54 helicase family.</text>
</comment>
<evidence type="ECO:0000313" key="15">
    <source>
        <dbReference type="EMBL" id="KAK1925548.1"/>
    </source>
</evidence>
<evidence type="ECO:0000259" key="13">
    <source>
        <dbReference type="PROSITE" id="PS51192"/>
    </source>
</evidence>
<dbReference type="Pfam" id="PF08658">
    <property type="entry name" value="Rad54_N"/>
    <property type="match status" value="1"/>
</dbReference>
<keyword evidence="16" id="KW-1185">Reference proteome</keyword>
<sequence length="818" mass="91818">MLRRLPPTQRQGEQTPTSATSGGYGLVSKPFKAPTPLGPKRDTALPARKRKAVSYKEQGGGDDDEDDDDADGNPNKKSKFAMGNKEYGEDGVLGDMARWCNRKFPVFKPKEKTTVFGKSFSIPVMINVKTSEKIIHQLSHASLGARPHPNLAPRPLHDPMADHAIVLYDPTIDNRPNLEEIEAARAEEERKKKEEEARGPHKSLKAILGIQDVKKKVDVKVPVVIDPRLAKILRPHQIEGVKFLYRCTTGLLDDKAQGCIMADEMGLGKTLQCITLLWTLLKQSPQAGKPTCEKVIVACPTSLVGNWANELVKWLGPGAINPLVVDGKGGKAELIPAVRRWVNAHGRNVTLPVMIVSYETLRTLQEELANCPIGLLLADEGHRLKNADTLTFQALTALNVQRRVILTGTPIQNDLSEYFALLNFANPEYLGTKLDFKKNFESKILRGRDADATDKEKEASDAKLKELGGLVSKFIIRRTNDLLSKYLPVKYEHVVFCRPSPLQADLYNLFVTSKDVQRLLRGKDSQPLKAIGLLRKLVNHPDLLNLPEDLPGSENVLPADYQGKGRDRAVNCSYSGKFVVLERMLDHIKNHTDDKIVLISNATQTLDLMERLCRYKKYGCVRLDGSMNVNKRSKIVSRFNDPEGKEFVFLLSSKAGGCGINLIGANRLILFDPDWNPASDQQALARVWRDGQKKECFVYRFQTTGTIEEKIFQRQCQKQNLSACVVDEAEDTARHFTQDDLRQLFKFNTDTLCDTHDTYKCKRCRGGKQFVKAPALLYGDASTWNHYPNEDLGKMHDDLLRAELGHKEVSYVFQYISH</sequence>
<dbReference type="InterPro" id="IPR014001">
    <property type="entry name" value="Helicase_ATP-bd"/>
</dbReference>
<keyword evidence="9" id="KW-0238">DNA-binding</keyword>
<evidence type="ECO:0000256" key="9">
    <source>
        <dbReference type="ARBA" id="ARBA00023125"/>
    </source>
</evidence>
<dbReference type="GO" id="GO:0003677">
    <property type="term" value="F:DNA binding"/>
    <property type="evidence" value="ECO:0007669"/>
    <property type="project" value="UniProtKB-KW"/>
</dbReference>
<dbReference type="InterPro" id="IPR027417">
    <property type="entry name" value="P-loop_NTPase"/>
</dbReference>
<evidence type="ECO:0000256" key="6">
    <source>
        <dbReference type="ARBA" id="ARBA00022801"/>
    </source>
</evidence>
<name>A0AAD9FSW2_PAPLA</name>
<keyword evidence="4" id="KW-0547">Nucleotide-binding</keyword>